<keyword evidence="14" id="KW-1185">Reference proteome</keyword>
<evidence type="ECO:0000256" key="11">
    <source>
        <dbReference type="ARBA" id="ARBA00023303"/>
    </source>
</evidence>
<dbReference type="GO" id="GO:0005243">
    <property type="term" value="F:gap junction channel activity"/>
    <property type="evidence" value="ECO:0007669"/>
    <property type="project" value="TreeGrafter"/>
</dbReference>
<dbReference type="AlphaFoldDB" id="A0A6A4JUI1"/>
<sequence>MRKSRGHQLQRLIKATSDQSSTRSRGIMFVFKDFTKHVKFAHRLDVEIDNIVFRLHYRLTFWFLMACCFIVSSKQFIKDHINCIADKSVSPVVDTFCFFSSTFTVVKYHNSSYLNGHLVAHPGVGPYSGEEDIVRHSYYQWVPFVLFLQGLMFYGPRKLWKHTDSGRLAAFVHRVRTSRITDDEDREINNVKIESLKSRSNKVEWFSKAYITMSRFRVSRDWARMLVVCEFLNALNLVFQMWLTNKFLQGQFLNLGLRWYDDDFDAIDLVFPKVTKCTFHKYGPTGTIQNHDTMCIMSLNILNEKIYVLLWFWFIGLFLVTSLSLVWRLLTYFLHRSFAFNRFVWGEISPGPAIYSQDIETLSRSLHFSDWLFLYYIGKNINGKMFRTAVSEIAKDINALRPKSKPLLQLDNSVEDDPKESDC</sequence>
<keyword evidence="3 12" id="KW-0813">Transport</keyword>
<dbReference type="PRINTS" id="PR01262">
    <property type="entry name" value="INNEXIN"/>
</dbReference>
<dbReference type="PANTHER" id="PTHR11893:SF38">
    <property type="entry name" value="INNEXIN INX7"/>
    <property type="match status" value="1"/>
</dbReference>
<evidence type="ECO:0000256" key="12">
    <source>
        <dbReference type="RuleBase" id="RU010713"/>
    </source>
</evidence>
<keyword evidence="7" id="KW-0965">Cell junction</keyword>
<comment type="caution">
    <text evidence="12">Lacks conserved residue(s) required for the propagation of feature annotation.</text>
</comment>
<feature type="transmembrane region" description="Helical" evidence="12">
    <location>
        <begin position="306"/>
        <end position="330"/>
    </location>
</feature>
<evidence type="ECO:0000256" key="2">
    <source>
        <dbReference type="ARBA" id="ARBA00004651"/>
    </source>
</evidence>
<dbReference type="GO" id="GO:0005921">
    <property type="term" value="C:gap junction"/>
    <property type="evidence" value="ECO:0007669"/>
    <property type="project" value="UniProtKB-SubCell"/>
</dbReference>
<dbReference type="PANTHER" id="PTHR11893">
    <property type="entry name" value="INNEXIN"/>
    <property type="match status" value="1"/>
</dbReference>
<evidence type="ECO:0000256" key="3">
    <source>
        <dbReference type="ARBA" id="ARBA00022448"/>
    </source>
</evidence>
<evidence type="ECO:0000256" key="9">
    <source>
        <dbReference type="ARBA" id="ARBA00023065"/>
    </source>
</evidence>
<comment type="caution">
    <text evidence="13">The sequence shown here is derived from an EMBL/GenBank/DDBJ whole genome shotgun (WGS) entry which is preliminary data.</text>
</comment>
<keyword evidence="9 12" id="KW-0406">Ion transport</keyword>
<organism evidence="13 14">
    <name type="scientific">Apolygus lucorum</name>
    <name type="common">Small green plant bug</name>
    <name type="synonym">Lygocoris lucorum</name>
    <dbReference type="NCBI Taxonomy" id="248454"/>
    <lineage>
        <taxon>Eukaryota</taxon>
        <taxon>Metazoa</taxon>
        <taxon>Ecdysozoa</taxon>
        <taxon>Arthropoda</taxon>
        <taxon>Hexapoda</taxon>
        <taxon>Insecta</taxon>
        <taxon>Pterygota</taxon>
        <taxon>Neoptera</taxon>
        <taxon>Paraneoptera</taxon>
        <taxon>Hemiptera</taxon>
        <taxon>Heteroptera</taxon>
        <taxon>Panheteroptera</taxon>
        <taxon>Cimicomorpha</taxon>
        <taxon>Miridae</taxon>
        <taxon>Mirini</taxon>
        <taxon>Apolygus</taxon>
    </lineage>
</organism>
<comment type="subcellular location">
    <subcellularLocation>
        <location evidence="1">Cell junction</location>
        <location evidence="1">Gap junction</location>
    </subcellularLocation>
    <subcellularLocation>
        <location evidence="2 12">Cell membrane</location>
        <topology evidence="2 12">Multi-pass membrane protein</topology>
    </subcellularLocation>
</comment>
<evidence type="ECO:0000313" key="13">
    <source>
        <dbReference type="EMBL" id="KAF6205902.1"/>
    </source>
</evidence>
<dbReference type="OrthoDB" id="5867527at2759"/>
<dbReference type="PROSITE" id="PS51013">
    <property type="entry name" value="PANNEXIN"/>
    <property type="match status" value="1"/>
</dbReference>
<evidence type="ECO:0000256" key="7">
    <source>
        <dbReference type="ARBA" id="ARBA00022949"/>
    </source>
</evidence>
<dbReference type="GO" id="GO:0005886">
    <property type="term" value="C:plasma membrane"/>
    <property type="evidence" value="ECO:0007669"/>
    <property type="project" value="UniProtKB-SubCell"/>
</dbReference>
<evidence type="ECO:0000256" key="6">
    <source>
        <dbReference type="ARBA" id="ARBA00022868"/>
    </source>
</evidence>
<evidence type="ECO:0000313" key="14">
    <source>
        <dbReference type="Proteomes" id="UP000466442"/>
    </source>
</evidence>
<keyword evidence="8 12" id="KW-1133">Transmembrane helix</keyword>
<evidence type="ECO:0000256" key="4">
    <source>
        <dbReference type="ARBA" id="ARBA00022475"/>
    </source>
</evidence>
<protein>
    <recommendedName>
        <fullName evidence="12">Innexin</fullName>
    </recommendedName>
</protein>
<evidence type="ECO:0000256" key="8">
    <source>
        <dbReference type="ARBA" id="ARBA00022989"/>
    </source>
</evidence>
<dbReference type="EMBL" id="WIXP02000009">
    <property type="protein sequence ID" value="KAF6205902.1"/>
    <property type="molecule type" value="Genomic_DNA"/>
</dbReference>
<dbReference type="InterPro" id="IPR000990">
    <property type="entry name" value="Innexin"/>
</dbReference>
<evidence type="ECO:0000256" key="5">
    <source>
        <dbReference type="ARBA" id="ARBA00022692"/>
    </source>
</evidence>
<keyword evidence="4" id="KW-1003">Cell membrane</keyword>
<evidence type="ECO:0000256" key="10">
    <source>
        <dbReference type="ARBA" id="ARBA00023136"/>
    </source>
</evidence>
<gene>
    <name evidence="12" type="primary">inx</name>
    <name evidence="13" type="ORF">GE061_020077</name>
</gene>
<accession>A0A6A4JUI1</accession>
<keyword evidence="10 12" id="KW-0472">Membrane</keyword>
<reference evidence="13" key="1">
    <citation type="journal article" date="2021" name="Mol. Ecol. Resour.">
        <title>Apolygus lucorum genome provides insights into omnivorousness and mesophyll feeding.</title>
        <authorList>
            <person name="Liu Y."/>
            <person name="Liu H."/>
            <person name="Wang H."/>
            <person name="Huang T."/>
            <person name="Liu B."/>
            <person name="Yang B."/>
            <person name="Yin L."/>
            <person name="Li B."/>
            <person name="Zhang Y."/>
            <person name="Zhang S."/>
            <person name="Jiang F."/>
            <person name="Zhang X."/>
            <person name="Ren Y."/>
            <person name="Wang B."/>
            <person name="Wang S."/>
            <person name="Lu Y."/>
            <person name="Wu K."/>
            <person name="Fan W."/>
            <person name="Wang G."/>
        </authorList>
    </citation>
    <scope>NUCLEOTIDE SEQUENCE</scope>
    <source>
        <strain evidence="13">12Hb</strain>
    </source>
</reference>
<proteinExistence type="inferred from homology"/>
<keyword evidence="11 12" id="KW-0407">Ion channel</keyword>
<dbReference type="GO" id="GO:0007602">
    <property type="term" value="P:phototransduction"/>
    <property type="evidence" value="ECO:0007669"/>
    <property type="project" value="TreeGrafter"/>
</dbReference>
<dbReference type="GO" id="GO:0034220">
    <property type="term" value="P:monoatomic ion transmembrane transport"/>
    <property type="evidence" value="ECO:0007669"/>
    <property type="project" value="UniProtKB-KW"/>
</dbReference>
<comment type="function">
    <text evidence="12">Structural component of the gap junctions.</text>
</comment>
<dbReference type="Proteomes" id="UP000466442">
    <property type="component" value="Linkage Group LG9"/>
</dbReference>
<keyword evidence="6" id="KW-0303">Gap junction</keyword>
<keyword evidence="5 12" id="KW-0812">Transmembrane</keyword>
<name>A0A6A4JUI1_APOLU</name>
<feature type="transmembrane region" description="Helical" evidence="12">
    <location>
        <begin position="222"/>
        <end position="243"/>
    </location>
</feature>
<dbReference type="Pfam" id="PF00876">
    <property type="entry name" value="Innexin"/>
    <property type="match status" value="1"/>
</dbReference>
<comment type="similarity">
    <text evidence="12">Belongs to the pannexin family.</text>
</comment>
<evidence type="ECO:0000256" key="1">
    <source>
        <dbReference type="ARBA" id="ARBA00004610"/>
    </source>
</evidence>